<dbReference type="Gene3D" id="1.25.40.10">
    <property type="entry name" value="Tetratricopeptide repeat domain"/>
    <property type="match status" value="1"/>
</dbReference>
<evidence type="ECO:0000259" key="2">
    <source>
        <dbReference type="Pfam" id="PF13482"/>
    </source>
</evidence>
<dbReference type="OrthoDB" id="9790530at2"/>
<dbReference type="InterPro" id="IPR011990">
    <property type="entry name" value="TPR-like_helical_dom_sf"/>
</dbReference>
<feature type="repeat" description="TPR" evidence="1">
    <location>
        <begin position="321"/>
        <end position="354"/>
    </location>
</feature>
<feature type="domain" description="YprB ribonuclease H-like" evidence="2">
    <location>
        <begin position="90"/>
        <end position="256"/>
    </location>
</feature>
<dbReference type="RefSeq" id="WP_068667084.1">
    <property type="nucleotide sequence ID" value="NZ_LYPB01000076.1"/>
</dbReference>
<evidence type="ECO:0000313" key="4">
    <source>
        <dbReference type="Proteomes" id="UP000078454"/>
    </source>
</evidence>
<keyword evidence="4" id="KW-1185">Reference proteome</keyword>
<dbReference type="EMBL" id="LYPB01000076">
    <property type="protein sequence ID" value="OAS16228.1"/>
    <property type="molecule type" value="Genomic_DNA"/>
</dbReference>
<dbReference type="AlphaFoldDB" id="A0A198A5G8"/>
<organism evidence="3 4">
    <name type="scientific">Paenibacillus oryzisoli</name>
    <dbReference type="NCBI Taxonomy" id="1850517"/>
    <lineage>
        <taxon>Bacteria</taxon>
        <taxon>Bacillati</taxon>
        <taxon>Bacillota</taxon>
        <taxon>Bacilli</taxon>
        <taxon>Bacillales</taxon>
        <taxon>Paenibacillaceae</taxon>
        <taxon>Paenibacillus</taxon>
    </lineage>
</organism>
<dbReference type="Proteomes" id="UP000078454">
    <property type="component" value="Unassembled WGS sequence"/>
</dbReference>
<dbReference type="InterPro" id="IPR012337">
    <property type="entry name" value="RNaseH-like_sf"/>
</dbReference>
<reference evidence="3 4" key="1">
    <citation type="submission" date="2016-05" db="EMBL/GenBank/DDBJ databases">
        <title>Paenibacillus sp. 1ZS3-15 nov., isolated from the rhizosphere soil.</title>
        <authorList>
            <person name="Zhang X.X."/>
            <person name="Zhang J."/>
        </authorList>
    </citation>
    <scope>NUCLEOTIDE SEQUENCE [LARGE SCALE GENOMIC DNA]</scope>
    <source>
        <strain evidence="3 4">1ZS3-15</strain>
    </source>
</reference>
<protein>
    <recommendedName>
        <fullName evidence="2">YprB ribonuclease H-like domain-containing protein</fullName>
    </recommendedName>
</protein>
<dbReference type="InterPro" id="IPR019734">
    <property type="entry name" value="TPR_rpt"/>
</dbReference>
<dbReference type="InterPro" id="IPR038720">
    <property type="entry name" value="YprB_RNase_H-like_dom"/>
</dbReference>
<comment type="caution">
    <text evidence="3">The sequence shown here is derived from an EMBL/GenBank/DDBJ whole genome shotgun (WGS) entry which is preliminary data.</text>
</comment>
<evidence type="ECO:0000256" key="1">
    <source>
        <dbReference type="PROSITE-ProRule" id="PRU00339"/>
    </source>
</evidence>
<keyword evidence="1" id="KW-0802">TPR repeat</keyword>
<dbReference type="Pfam" id="PF13482">
    <property type="entry name" value="RNase_H_2"/>
    <property type="match status" value="1"/>
</dbReference>
<proteinExistence type="predicted"/>
<accession>A0A198A5G8</accession>
<name>A0A198A5G8_9BACL</name>
<dbReference type="PROSITE" id="PS50005">
    <property type="entry name" value="TPR"/>
    <property type="match status" value="1"/>
</dbReference>
<dbReference type="STRING" id="1850517.A8708_19590"/>
<evidence type="ECO:0000313" key="3">
    <source>
        <dbReference type="EMBL" id="OAS16228.1"/>
    </source>
</evidence>
<sequence>MSGLRERLGRLRGPAAAGVTPPPPPEAGGEWAQLGAHIATSPAGSFVMRRRQYGADSSHGIYRLRELADVAPQLSSFHDGDAVVRLEELLFFDTETTGLGVGAGNVPFMVGIGYYTGEMFTVEQLMIRNPAEEHAMLVYLQELLERFTHIVSYNGRTFDWPILKNRFVLNRLNLDDTELLQLDLLYASRSLWRNTLPSCRLSKVEESRLGFERIDDVPGSMAPTLYFQYLAEKDPFVLQGVFIHNEHDIVTLAALTIHFGKLLRPDDNDPDLISNLEPEELFRTGLWLDKMARPAKASQYFDVLYEKLLNNAASIQPDEQETALLQLAGYYKKIGLYHRALALWKEAILLKPASISMQLEPYLELAMYYEHREKNLGQAVFYAEEAWTRLWRRRALHRGDRKVNEIEAAWEKRLARLQQKVRKKEGHVQPQVDLNSSISDARRITKRSTKAPKPTYVSEGLI</sequence>
<dbReference type="SUPFAM" id="SSF48452">
    <property type="entry name" value="TPR-like"/>
    <property type="match status" value="1"/>
</dbReference>
<gene>
    <name evidence="3" type="ORF">A8708_19590</name>
</gene>
<dbReference type="InterPro" id="IPR036397">
    <property type="entry name" value="RNaseH_sf"/>
</dbReference>
<dbReference type="PANTHER" id="PTHR38462:SF1">
    <property type="entry name" value="YPRB RIBONUCLEASE H-LIKE DOMAIN-CONTAINING PROTEIN"/>
    <property type="match status" value="1"/>
</dbReference>
<dbReference type="GO" id="GO:0003676">
    <property type="term" value="F:nucleic acid binding"/>
    <property type="evidence" value="ECO:0007669"/>
    <property type="project" value="InterPro"/>
</dbReference>
<dbReference type="SUPFAM" id="SSF53098">
    <property type="entry name" value="Ribonuclease H-like"/>
    <property type="match status" value="1"/>
</dbReference>
<dbReference type="Gene3D" id="3.30.420.10">
    <property type="entry name" value="Ribonuclease H-like superfamily/Ribonuclease H"/>
    <property type="match status" value="1"/>
</dbReference>
<dbReference type="PANTHER" id="PTHR38462">
    <property type="entry name" value="EXONUCLEASE-LIKE PROTEIN"/>
    <property type="match status" value="1"/>
</dbReference>